<dbReference type="EMBL" id="JAUSVL010000001">
    <property type="protein sequence ID" value="MDQ0288304.1"/>
    <property type="molecule type" value="Genomic_DNA"/>
</dbReference>
<accession>A0AAE3VDN9</accession>
<keyword evidence="3" id="KW-1185">Reference proteome</keyword>
<sequence length="81" mass="9232">MTREEISQAIIDILNDIVPDEDWSALTPEENLRGKLESMDFLDVIMELRKQYGVEVPEKDYGHFATLKGCADYLEPSLASK</sequence>
<dbReference type="Proteomes" id="UP001238163">
    <property type="component" value="Unassembled WGS sequence"/>
</dbReference>
<evidence type="ECO:0000313" key="2">
    <source>
        <dbReference type="EMBL" id="MDQ0288304.1"/>
    </source>
</evidence>
<dbReference type="AlphaFoldDB" id="A0AAE3VDN9"/>
<dbReference type="Gene3D" id="1.10.1200.10">
    <property type="entry name" value="ACP-like"/>
    <property type="match status" value="1"/>
</dbReference>
<evidence type="ECO:0000259" key="1">
    <source>
        <dbReference type="PROSITE" id="PS50075"/>
    </source>
</evidence>
<dbReference type="RefSeq" id="WP_307259626.1">
    <property type="nucleotide sequence ID" value="NZ_JAUSVL010000001.1"/>
</dbReference>
<proteinExistence type="predicted"/>
<dbReference type="Pfam" id="PF00550">
    <property type="entry name" value="PP-binding"/>
    <property type="match status" value="1"/>
</dbReference>
<evidence type="ECO:0000313" key="3">
    <source>
        <dbReference type="Proteomes" id="UP001238163"/>
    </source>
</evidence>
<dbReference type="InterPro" id="IPR036736">
    <property type="entry name" value="ACP-like_sf"/>
</dbReference>
<dbReference type="SUPFAM" id="SSF47336">
    <property type="entry name" value="ACP-like"/>
    <property type="match status" value="1"/>
</dbReference>
<dbReference type="PROSITE" id="PS50075">
    <property type="entry name" value="CARRIER"/>
    <property type="match status" value="1"/>
</dbReference>
<dbReference type="InterPro" id="IPR009081">
    <property type="entry name" value="PP-bd_ACP"/>
</dbReference>
<gene>
    <name evidence="2" type="ORF">J3R75_000411</name>
</gene>
<name>A0AAE3VDN9_9BACT</name>
<organism evidence="2 3">
    <name type="scientific">Oligosphaera ethanolica</name>
    <dbReference type="NCBI Taxonomy" id="760260"/>
    <lineage>
        <taxon>Bacteria</taxon>
        <taxon>Pseudomonadati</taxon>
        <taxon>Lentisphaerota</taxon>
        <taxon>Oligosphaeria</taxon>
        <taxon>Oligosphaerales</taxon>
        <taxon>Oligosphaeraceae</taxon>
        <taxon>Oligosphaera</taxon>
    </lineage>
</organism>
<feature type="domain" description="Carrier" evidence="1">
    <location>
        <begin position="1"/>
        <end position="78"/>
    </location>
</feature>
<reference evidence="2" key="1">
    <citation type="submission" date="2023-07" db="EMBL/GenBank/DDBJ databases">
        <title>Genomic Encyclopedia of Type Strains, Phase IV (KMG-IV): sequencing the most valuable type-strain genomes for metagenomic binning, comparative biology and taxonomic classification.</title>
        <authorList>
            <person name="Goeker M."/>
        </authorList>
    </citation>
    <scope>NUCLEOTIDE SEQUENCE</scope>
    <source>
        <strain evidence="2">DSM 24202</strain>
    </source>
</reference>
<comment type="caution">
    <text evidence="2">The sequence shown here is derived from an EMBL/GenBank/DDBJ whole genome shotgun (WGS) entry which is preliminary data.</text>
</comment>
<protein>
    <submittedName>
        <fullName evidence="2">Acyl carrier protein</fullName>
    </submittedName>
</protein>